<evidence type="ECO:0000256" key="3">
    <source>
        <dbReference type="ARBA" id="ARBA00022741"/>
    </source>
</evidence>
<keyword evidence="5" id="KW-0067">ATP-binding</keyword>
<comment type="caution">
    <text evidence="9">The sequence shown here is derived from an EMBL/GenBank/DDBJ whole genome shotgun (WGS) entry which is preliminary data.</text>
</comment>
<keyword evidence="4 9" id="KW-0418">Kinase</keyword>
<dbReference type="InterPro" id="IPR000577">
    <property type="entry name" value="Carb_kinase_FGGY"/>
</dbReference>
<dbReference type="GO" id="GO:0008993">
    <property type="term" value="F:rhamnulokinase activity"/>
    <property type="evidence" value="ECO:0007669"/>
    <property type="project" value="InterPro"/>
</dbReference>
<dbReference type="SUPFAM" id="SSF53067">
    <property type="entry name" value="Actin-like ATPase domain"/>
    <property type="match status" value="2"/>
</dbReference>
<keyword evidence="6" id="KW-0684">Rhamnose metabolism</keyword>
<dbReference type="Pfam" id="PF00370">
    <property type="entry name" value="FGGY_N"/>
    <property type="match status" value="1"/>
</dbReference>
<reference evidence="9" key="1">
    <citation type="submission" date="2020-08" db="EMBL/GenBank/DDBJ databases">
        <authorList>
            <person name="Uke A."/>
            <person name="Chhe C."/>
            <person name="Baramee S."/>
            <person name="Kosugi A."/>
        </authorList>
    </citation>
    <scope>NUCLEOTIDE SEQUENCE</scope>
    <source>
        <strain evidence="9">DA-C8</strain>
    </source>
</reference>
<dbReference type="Gene3D" id="3.30.420.40">
    <property type="match status" value="2"/>
</dbReference>
<feature type="domain" description="Carbohydrate kinase FGGY C-terminal" evidence="8">
    <location>
        <begin position="268"/>
        <end position="459"/>
    </location>
</feature>
<feature type="domain" description="Carbohydrate kinase FGGY N-terminal" evidence="7">
    <location>
        <begin position="17"/>
        <end position="256"/>
    </location>
</feature>
<reference evidence="9" key="2">
    <citation type="journal article" date="2021" name="Data Brief">
        <title>Draft genome sequence data of the facultative, thermophilic, xylanolytic bacterium Paenibacillus sp. strain DA-C8.</title>
        <authorList>
            <person name="Chhe C."/>
            <person name="Uke A."/>
            <person name="Baramee S."/>
            <person name="Ungkulpasvich U."/>
            <person name="Tachaapaikoon C."/>
            <person name="Pason P."/>
            <person name="Waeonukul R."/>
            <person name="Ratanakhanokchai K."/>
            <person name="Kosugi A."/>
        </authorList>
    </citation>
    <scope>NUCLEOTIDE SEQUENCE</scope>
    <source>
        <strain evidence="9">DA-C8</strain>
    </source>
</reference>
<sequence>MPLFRSREENGVLTLSVLAYDLGATSGRALIGRLTDRKLVIEEIHRFPNDPVQVGAHLHWDILRLFHEMKQGLIQAKNANAGDLRSLAIDSWAVDVGFLDKNGELLGNPYHYRDHHTDGIMEEVFRFVPREEIFRRTGIQFLQINTIFQLYALKKADASVLAQAESMLMIPDLLRYFLTGERLGEFSNATTTQLYNPLTQSWDEILIEKLGLQASIFPQVTMPGTRAGEILPSIQEELGVPAIPVFTVAEHDTGSAVAAVPALTKDFAYLSCGTWSLMGTEVTEPVLTDEALELNFTNEGGVGGTYRLLKNIMGLWLLEECRRTWLKAGQSLSYEEMIAAAQEARPFRSLIDPDVDAFLNPVDMPQAIRDFCRETGQQEPQSVGETIRCILESLALKYRYVLEMTERLSGKTFEGLHMVGGGIKNAMLCQFTANALGKPVWAGPTEGSGIGNILVQYMALGDIQDIWEARSIVRDSFSIQTYEPQDAAQWQEAYERFTSILR</sequence>
<comment type="similarity">
    <text evidence="1">Belongs to the FGGY kinase family.</text>
</comment>
<dbReference type="AlphaFoldDB" id="A0A916QFA4"/>
<dbReference type="InterPro" id="IPR013449">
    <property type="entry name" value="Rhamnulokinase"/>
</dbReference>
<keyword evidence="2" id="KW-0808">Transferase</keyword>
<gene>
    <name evidence="9" type="ORF">PRECH8_16640</name>
</gene>
<dbReference type="EMBL" id="BMAQ01000017">
    <property type="protein sequence ID" value="GFR38368.1"/>
    <property type="molecule type" value="Genomic_DNA"/>
</dbReference>
<keyword evidence="10" id="KW-1185">Reference proteome</keyword>
<organism evidence="9 10">
    <name type="scientific">Insulibacter thermoxylanivorax</name>
    <dbReference type="NCBI Taxonomy" id="2749268"/>
    <lineage>
        <taxon>Bacteria</taxon>
        <taxon>Bacillati</taxon>
        <taxon>Bacillota</taxon>
        <taxon>Bacilli</taxon>
        <taxon>Bacillales</taxon>
        <taxon>Paenibacillaceae</taxon>
        <taxon>Insulibacter</taxon>
    </lineage>
</organism>
<evidence type="ECO:0000313" key="9">
    <source>
        <dbReference type="EMBL" id="GFR38368.1"/>
    </source>
</evidence>
<evidence type="ECO:0000256" key="1">
    <source>
        <dbReference type="ARBA" id="ARBA00009156"/>
    </source>
</evidence>
<dbReference type="PIRSF" id="PIRSF000538">
    <property type="entry name" value="GlpK"/>
    <property type="match status" value="1"/>
</dbReference>
<evidence type="ECO:0000259" key="8">
    <source>
        <dbReference type="Pfam" id="PF02782"/>
    </source>
</evidence>
<dbReference type="InterPro" id="IPR043129">
    <property type="entry name" value="ATPase_NBD"/>
</dbReference>
<dbReference type="Pfam" id="PF02782">
    <property type="entry name" value="FGGY_C"/>
    <property type="match status" value="1"/>
</dbReference>
<dbReference type="Proteomes" id="UP000654993">
    <property type="component" value="Unassembled WGS sequence"/>
</dbReference>
<evidence type="ECO:0000259" key="7">
    <source>
        <dbReference type="Pfam" id="PF00370"/>
    </source>
</evidence>
<keyword evidence="3" id="KW-0547">Nucleotide-binding</keyword>
<dbReference type="CDD" id="cd07771">
    <property type="entry name" value="ASKHA_NBD_FGGY_RhaB-like"/>
    <property type="match status" value="1"/>
</dbReference>
<dbReference type="PANTHER" id="PTHR43095">
    <property type="entry name" value="SUGAR KINASE"/>
    <property type="match status" value="1"/>
</dbReference>
<evidence type="ECO:0000256" key="6">
    <source>
        <dbReference type="ARBA" id="ARBA00023308"/>
    </source>
</evidence>
<accession>A0A916QFA4</accession>
<dbReference type="InterPro" id="IPR050406">
    <property type="entry name" value="FGGY_Carb_Kinase"/>
</dbReference>
<evidence type="ECO:0000256" key="5">
    <source>
        <dbReference type="ARBA" id="ARBA00022840"/>
    </source>
</evidence>
<dbReference type="GO" id="GO:0019301">
    <property type="term" value="P:rhamnose catabolic process"/>
    <property type="evidence" value="ECO:0007669"/>
    <property type="project" value="InterPro"/>
</dbReference>
<dbReference type="InterPro" id="IPR018485">
    <property type="entry name" value="FGGY_C"/>
</dbReference>
<evidence type="ECO:0000256" key="2">
    <source>
        <dbReference type="ARBA" id="ARBA00022679"/>
    </source>
</evidence>
<dbReference type="InterPro" id="IPR018484">
    <property type="entry name" value="FGGY_N"/>
</dbReference>
<protein>
    <submittedName>
        <fullName evidence="9">L-fuculose kinase</fullName>
    </submittedName>
</protein>
<evidence type="ECO:0000313" key="10">
    <source>
        <dbReference type="Proteomes" id="UP000654993"/>
    </source>
</evidence>
<name>A0A916QFA4_9BACL</name>
<proteinExistence type="inferred from homology"/>
<dbReference type="GO" id="GO:0005524">
    <property type="term" value="F:ATP binding"/>
    <property type="evidence" value="ECO:0007669"/>
    <property type="project" value="UniProtKB-KW"/>
</dbReference>
<evidence type="ECO:0000256" key="4">
    <source>
        <dbReference type="ARBA" id="ARBA00022777"/>
    </source>
</evidence>